<dbReference type="EMBL" id="CAPB01000012">
    <property type="protein sequence ID" value="CCO93574.1"/>
    <property type="molecule type" value="Genomic_DNA"/>
</dbReference>
<evidence type="ECO:0000313" key="1">
    <source>
        <dbReference type="EMBL" id="CCO93574.1"/>
    </source>
</evidence>
<evidence type="ECO:0000313" key="2">
    <source>
        <dbReference type="Proteomes" id="UP000013111"/>
    </source>
</evidence>
<gene>
    <name evidence="1" type="ORF">BN437_1639</name>
</gene>
<dbReference type="AlphaFoldDB" id="A0A831A3E6"/>
<comment type="caution">
    <text evidence="1">The sequence shown here is derived from an EMBL/GenBank/DDBJ whole genome shotgun (WGS) entry which is preliminary data.</text>
</comment>
<reference evidence="1 2" key="1">
    <citation type="submission" date="2012-11" db="EMBL/GenBank/DDBJ databases">
        <authorList>
            <person name="Linke B."/>
        </authorList>
    </citation>
    <scope>NUCLEOTIDE SEQUENCE [LARGE SCALE GENOMIC DNA]</scope>
    <source>
        <strain evidence="2">CFBP 1232</strain>
    </source>
</reference>
<dbReference type="Proteomes" id="UP000013111">
    <property type="component" value="Unassembled WGS sequence"/>
</dbReference>
<reference evidence="1 2" key="2">
    <citation type="submission" date="2013-04" db="EMBL/GenBank/DDBJ databases">
        <title>Comparative genomics of 12 strains of Erwinia amylovora identifies a pan-genome with a large conserved core and provides insights into host specificity.</title>
        <authorList>
            <person name="Mann R.A."/>
            <person name="Smits T.H.M."/>
            <person name="Buehlmann A."/>
            <person name="Blom J."/>
            <person name="Goesmann A."/>
            <person name="Frey J.E."/>
            <person name="Plummer K.M."/>
            <person name="Beer S.V."/>
            <person name="Luck J."/>
            <person name="Duffy B."/>
            <person name="Rodoni B."/>
        </authorList>
    </citation>
    <scope>NUCLEOTIDE SEQUENCE [LARGE SCALE GENOMIC DNA]</scope>
    <source>
        <strain evidence="2">CFBP 1232</strain>
    </source>
</reference>
<proteinExistence type="predicted"/>
<sequence>MGAAAVLACAGVGTGLYVGHRAEYKREKNFTESQTGREVSDFKNNNFVMNHSDPYPATVIDNTHHKRHIYNSQAVVTTNNKIIRKRNIPAKAKCYTYTGTARSLTKKEVACPFATGGKQPRKKQIKYTAFRYIYTDKQPAKCKTADVKNRCQKAHADSRKNNKNKIVSPMVLKINKTLCLCPPPEGMNVKIVPPHFPNMNDQRHNLSSKAPGNPTAATTLHSVIITEVIDEVITNKTDREAYPIGLSSETDTHRGRMNEHFVAPRINQQPTAIDSDGISRLSDNSDVKIEKMYDFSCIVNRNNLSWADLIRHFGRTLSFPVKTMAEESQILYHYNLHRKGCPSDRHSEDLAGITRKIDSVLTQILTLLPYSKPVTILQLIIGPALEVFADSLEGKSIDSQKIDTINQQILFMAKHSISSLSPLQAVNLHKSASGISHSEQKFISLNSRLAIKLKGEYHYLYENMSGYPTIRDGLYDKPVYYNWALRGWNFLPEGADGLYSDYNRALIERYRDNMVDLSKGTEIISNEGLITVAGLDIDSYMKTYLYMNGRFVQIKIERVYGEEVYYPFLSATHYSNVIRKDVLWFFEQESTKIDYEFDSFLETADVLKMNNVPMTNIFADGFSYDDYGEKYIKRKGMYYPVERSIWGDDFIKSGHIKYVISNSATGFYIKGVRLVGSELFVKLNSDRFIAKSLRNKIEEEGIVLTGEIEHKDYSGNIATLTSGIEGFRLNDQLYKLELSDNADTTNVLLKTKNSDIKLYFLNNAVIEGRKLLSWDVDELDQYGNCIYKRTPVADSTCKPIYMTNKIKNIFKDGRGAAKPDPDKLFMADAYFPGAYREIGTEKIYFKYDEHYFAAEWIEIGKRLLSHNSLQIYKIQQLSPEKVPICRLVSVEESERFYIATEEEEFARRVSMAVETSAGALDKFSYPGLIPRLRARFEAVKLDDIELSDSKGSRIRNMLTAYFSDHNYEVSRGLKFVSGITNDFLVEGKLSAKEHLVSASRRLDDSLHMIKEMDAKTTKGIGFRSQLEDYFARFLQIKDKAVINTMISRYRSVVILAKGFMRESFKNNYQNILFAATEGKKLAVGDGGYHEIQTLLSDDEISKVPYMVSTFEHHTLPAVVTVFPEKLYLFNPEHQQSYRHYPAKDMSDTFIHEFTHAAAVTQDYMYFTYKTDGTAISAQDMSKEFDRNIAIKSYNEDLDFLFQQYFSSLGKDIPADLSNYLKSNSALKSYILMNNAASYEVFLRDIAKLVSTGGS</sequence>
<organism evidence="1 2">
    <name type="scientific">Erwinia amylovora NBRC 12687 = CFBP 1232</name>
    <dbReference type="NCBI Taxonomy" id="1219359"/>
    <lineage>
        <taxon>Bacteria</taxon>
        <taxon>Pseudomonadati</taxon>
        <taxon>Pseudomonadota</taxon>
        <taxon>Gammaproteobacteria</taxon>
        <taxon>Enterobacterales</taxon>
        <taxon>Erwiniaceae</taxon>
        <taxon>Erwinia</taxon>
    </lineage>
</organism>
<name>A0A831A3E6_ERWAM</name>
<protein>
    <submittedName>
        <fullName evidence="1">Uncharacterized protein</fullName>
    </submittedName>
</protein>
<accession>A0A831A3E6</accession>